<dbReference type="InterPro" id="IPR013225">
    <property type="entry name" value="PaaX_C"/>
</dbReference>
<feature type="domain" description="Transcriptional repressor PaaX-like N-terminal" evidence="1">
    <location>
        <begin position="15"/>
        <end position="81"/>
    </location>
</feature>
<gene>
    <name evidence="4" type="ORF">ACFORO_36530</name>
</gene>
<dbReference type="PANTHER" id="PTHR30319">
    <property type="entry name" value="PHENYLACETIC ACID REGULATOR-RELATED TRANSCRIPTIONAL REPRESSOR"/>
    <property type="match status" value="1"/>
</dbReference>
<dbReference type="InterPro" id="IPR012906">
    <property type="entry name" value="PaaX-like_N"/>
</dbReference>
<dbReference type="Pfam" id="PF08223">
    <property type="entry name" value="PaaX_C"/>
    <property type="match status" value="1"/>
</dbReference>
<evidence type="ECO:0000313" key="4">
    <source>
        <dbReference type="EMBL" id="MFC3515716.1"/>
    </source>
</evidence>
<protein>
    <submittedName>
        <fullName evidence="4">PaaX family transcriptional regulator C-terminal domain-containing protein</fullName>
    </submittedName>
</protein>
<evidence type="ECO:0000259" key="3">
    <source>
        <dbReference type="Pfam" id="PF20803"/>
    </source>
</evidence>
<dbReference type="Gene3D" id="3.30.70.2650">
    <property type="match status" value="1"/>
</dbReference>
<feature type="domain" description="Transcriptional repressor PaaX-like C-terminal" evidence="2">
    <location>
        <begin position="185"/>
        <end position="270"/>
    </location>
</feature>
<organism evidence="4 5">
    <name type="scientific">Amycolatopsis halotolerans</name>
    <dbReference type="NCBI Taxonomy" id="330083"/>
    <lineage>
        <taxon>Bacteria</taxon>
        <taxon>Bacillati</taxon>
        <taxon>Actinomycetota</taxon>
        <taxon>Actinomycetes</taxon>
        <taxon>Pseudonocardiales</taxon>
        <taxon>Pseudonocardiaceae</taxon>
        <taxon>Amycolatopsis</taxon>
    </lineage>
</organism>
<dbReference type="InterPro" id="IPR048846">
    <property type="entry name" value="PaaX-like_central"/>
</dbReference>
<keyword evidence="5" id="KW-1185">Reference proteome</keyword>
<evidence type="ECO:0000313" key="5">
    <source>
        <dbReference type="Proteomes" id="UP001595764"/>
    </source>
</evidence>
<reference evidence="5" key="1">
    <citation type="journal article" date="2019" name="Int. J. Syst. Evol. Microbiol.">
        <title>The Global Catalogue of Microorganisms (GCM) 10K type strain sequencing project: providing services to taxonomists for standard genome sequencing and annotation.</title>
        <authorList>
            <consortium name="The Broad Institute Genomics Platform"/>
            <consortium name="The Broad Institute Genome Sequencing Center for Infectious Disease"/>
            <person name="Wu L."/>
            <person name="Ma J."/>
        </authorList>
    </citation>
    <scope>NUCLEOTIDE SEQUENCE [LARGE SCALE GENOMIC DNA]</scope>
    <source>
        <strain evidence="5">CGMCC 4.7682</strain>
    </source>
</reference>
<dbReference type="Proteomes" id="UP001595764">
    <property type="component" value="Unassembled WGS sequence"/>
</dbReference>
<name>A0ABV7QQW9_9PSEU</name>
<dbReference type="Gene3D" id="1.10.10.10">
    <property type="entry name" value="Winged helix-like DNA-binding domain superfamily/Winged helix DNA-binding domain"/>
    <property type="match status" value="1"/>
</dbReference>
<proteinExistence type="predicted"/>
<dbReference type="InterPro" id="IPR011965">
    <property type="entry name" value="PaaX_trns_reg"/>
</dbReference>
<dbReference type="InterPro" id="IPR036388">
    <property type="entry name" value="WH-like_DNA-bd_sf"/>
</dbReference>
<comment type="caution">
    <text evidence="4">The sequence shown here is derived from an EMBL/GenBank/DDBJ whole genome shotgun (WGS) entry which is preliminary data.</text>
</comment>
<evidence type="ECO:0000259" key="1">
    <source>
        <dbReference type="Pfam" id="PF07848"/>
    </source>
</evidence>
<accession>A0ABV7QQW9</accession>
<dbReference type="Pfam" id="PF20803">
    <property type="entry name" value="PaaX_M"/>
    <property type="match status" value="1"/>
</dbReference>
<evidence type="ECO:0000259" key="2">
    <source>
        <dbReference type="Pfam" id="PF08223"/>
    </source>
</evidence>
<sequence>MRTSTDDPLFDPKPQGLLFSMFGAYLHPRTAPMWSGGLVVLLEKFGVTTATGRITLNRMVHRGLAERHRRGRAISYTLSPRALHLLEDGDNRLATLAAADDTPKTWTVVWHNLGDSRKADRSNFVKQLRFHGFGQLQEAVWASPKDYLREVKDYAKLLGISDEVAIFQCQLDEETVPAALLSHLWRLDDLAGQYERFARRYAALAAEPESAPEDAFLACTTMLHTFRSFANLDPELPPLWTPHAGARAKALAVYHEALDALRPRAGAYFAEAVDPASATP</sequence>
<dbReference type="PANTHER" id="PTHR30319:SF1">
    <property type="entry name" value="TRANSCRIPTIONAL REPRESSOR PAAX"/>
    <property type="match status" value="1"/>
</dbReference>
<feature type="domain" description="Transcriptional repressor PaaX-like central Cas2-like" evidence="3">
    <location>
        <begin position="104"/>
        <end position="178"/>
    </location>
</feature>
<dbReference type="EMBL" id="JBHRWI010000053">
    <property type="protein sequence ID" value="MFC3515716.1"/>
    <property type="molecule type" value="Genomic_DNA"/>
</dbReference>
<dbReference type="Pfam" id="PF07848">
    <property type="entry name" value="PaaX"/>
    <property type="match status" value="1"/>
</dbReference>
<dbReference type="RefSeq" id="WP_377876312.1">
    <property type="nucleotide sequence ID" value="NZ_JBHMAY010000093.1"/>
</dbReference>
<dbReference type="PIRSF" id="PIRSF020623">
    <property type="entry name" value="PaaX"/>
    <property type="match status" value="1"/>
</dbReference>